<name>A0A6J5KUG5_9CAUD</name>
<proteinExistence type="predicted"/>
<feature type="transmembrane region" description="Helical" evidence="1">
    <location>
        <begin position="66"/>
        <end position="87"/>
    </location>
</feature>
<accession>A0A6J5KUG5</accession>
<evidence type="ECO:0000256" key="1">
    <source>
        <dbReference type="SAM" id="Phobius"/>
    </source>
</evidence>
<gene>
    <name evidence="2" type="ORF">UFOVP58_43</name>
</gene>
<sequence>MTFLLFITAIALSGVAAYYSIAGLMAIFAAAIIPILIMGSTLEVAKLVVASWLYRSWKTIPMLMKTYFVTALIVLMSLTSMGIFGYLSKAHLDQEVPAGDAVAQLELIDQKIITQKEIINANRKELSQLDTQVDQAVSRNTSANGNERSIQIRRTQLKDRERIANDISKAQAQAALLSEQRSPIASSVRKIEAEVGPIKYIAALIYGDSTDKTLLESAVRIMIMLIVFVFDPLAVLMLIAANWQMRQNESPPVPRRDKFILNPLPEAPKAVFIPQVMEEAKIPPKVELTVEPMVEVTPIGETPMIRTPQAVSNKVTPNSDWKTL</sequence>
<keyword evidence="1" id="KW-0812">Transmembrane</keyword>
<keyword evidence="1" id="KW-0472">Membrane</keyword>
<feature type="transmembrane region" description="Helical" evidence="1">
    <location>
        <begin position="27"/>
        <end position="54"/>
    </location>
</feature>
<reference evidence="2" key="1">
    <citation type="submission" date="2020-04" db="EMBL/GenBank/DDBJ databases">
        <authorList>
            <person name="Chiriac C."/>
            <person name="Salcher M."/>
            <person name="Ghai R."/>
            <person name="Kavagutti S V."/>
        </authorList>
    </citation>
    <scope>NUCLEOTIDE SEQUENCE</scope>
</reference>
<protein>
    <submittedName>
        <fullName evidence="2">Uncharacterized protein</fullName>
    </submittedName>
</protein>
<feature type="transmembrane region" description="Helical" evidence="1">
    <location>
        <begin position="221"/>
        <end position="241"/>
    </location>
</feature>
<dbReference type="EMBL" id="LR796186">
    <property type="protein sequence ID" value="CAB4124932.1"/>
    <property type="molecule type" value="Genomic_DNA"/>
</dbReference>
<evidence type="ECO:0000313" key="2">
    <source>
        <dbReference type="EMBL" id="CAB4124932.1"/>
    </source>
</evidence>
<organism evidence="2">
    <name type="scientific">uncultured Caudovirales phage</name>
    <dbReference type="NCBI Taxonomy" id="2100421"/>
    <lineage>
        <taxon>Viruses</taxon>
        <taxon>Duplodnaviria</taxon>
        <taxon>Heunggongvirae</taxon>
        <taxon>Uroviricota</taxon>
        <taxon>Caudoviricetes</taxon>
        <taxon>Peduoviridae</taxon>
        <taxon>Maltschvirus</taxon>
        <taxon>Maltschvirus maltsch</taxon>
    </lineage>
</organism>
<keyword evidence="1" id="KW-1133">Transmembrane helix</keyword>